<protein>
    <submittedName>
        <fullName evidence="1">Uncharacterized protein</fullName>
    </submittedName>
</protein>
<reference evidence="1 2" key="1">
    <citation type="submission" date="2020-10" db="EMBL/GenBank/DDBJ databases">
        <title>Phylogeny of dyella-like bacteria.</title>
        <authorList>
            <person name="Fu J."/>
        </authorList>
    </citation>
    <scope>NUCLEOTIDE SEQUENCE [LARGE SCALE GENOMIC DNA]</scope>
    <source>
        <strain evidence="1 2">DKC-1</strain>
    </source>
</reference>
<organism evidence="1 2">
    <name type="scientific">Dyella agri</name>
    <dbReference type="NCBI Taxonomy" id="1926869"/>
    <lineage>
        <taxon>Bacteria</taxon>
        <taxon>Pseudomonadati</taxon>
        <taxon>Pseudomonadota</taxon>
        <taxon>Gammaproteobacteria</taxon>
        <taxon>Lysobacterales</taxon>
        <taxon>Rhodanobacteraceae</taxon>
        <taxon>Dyella</taxon>
    </lineage>
</organism>
<evidence type="ECO:0000313" key="2">
    <source>
        <dbReference type="Proteomes" id="UP001620397"/>
    </source>
</evidence>
<sequence>MGRTPLIRLRYASELTGCEVLADAGTRYQAKLFNPAFLREKGIPVPAWLEQAFPTGAPIRPPHAEVAPRAFAKAL</sequence>
<name>A0ABW8KNF9_9GAMM</name>
<evidence type="ECO:0000313" key="1">
    <source>
        <dbReference type="EMBL" id="MFK2932643.1"/>
    </source>
</evidence>
<proteinExistence type="predicted"/>
<comment type="caution">
    <text evidence="1">The sequence shown here is derived from an EMBL/GenBank/DDBJ whole genome shotgun (WGS) entry which is preliminary data.</text>
</comment>
<dbReference type="Proteomes" id="UP001620397">
    <property type="component" value="Unassembled WGS sequence"/>
</dbReference>
<keyword evidence="2" id="KW-1185">Reference proteome</keyword>
<dbReference type="EMBL" id="JADIKL010000015">
    <property type="protein sequence ID" value="MFK2932643.1"/>
    <property type="molecule type" value="Genomic_DNA"/>
</dbReference>
<gene>
    <name evidence="1" type="ORF">ISP14_17815</name>
</gene>
<accession>A0ABW8KNF9</accession>
<dbReference type="RefSeq" id="WP_404542529.1">
    <property type="nucleotide sequence ID" value="NZ_JADIKL010000015.1"/>
</dbReference>